<evidence type="ECO:0008006" key="3">
    <source>
        <dbReference type="Google" id="ProtNLM"/>
    </source>
</evidence>
<proteinExistence type="predicted"/>
<gene>
    <name evidence="1" type="ORF">MSAN_00445900</name>
</gene>
<evidence type="ECO:0000313" key="2">
    <source>
        <dbReference type="Proteomes" id="UP000623467"/>
    </source>
</evidence>
<comment type="caution">
    <text evidence="1">The sequence shown here is derived from an EMBL/GenBank/DDBJ whole genome shotgun (WGS) entry which is preliminary data.</text>
</comment>
<dbReference type="OrthoDB" id="3063557at2759"/>
<name>A0A8H6ZG01_9AGAR</name>
<evidence type="ECO:0000313" key="1">
    <source>
        <dbReference type="EMBL" id="KAF7375576.1"/>
    </source>
</evidence>
<sequence>MDDHVHLDEGSESPSGTGSASYAGAFFPNSRHFVIEGGTFTSYNSITDVPSDYLRIPLGSIDLRNEICLDVAAGIVSRNLKRRGTIRRMYSARVECRNTPMTVALFQGHDAEKEWRESVSVHSRLRHPLILQIYATASSSGIHAAVYHDDLIPFEQFLESFRHSLILQVYIEAYRSSWTNAKCSDIWARLYHTVPWVRRSTGRLCVEIVPLPIPWVGSMADEVETLPPPASTQAQQESWVIASLAFHQWYSLCHRFLTQHRLLEISTQAEVNLGSIIHWPVACQFEDATKMALVVPDPVRELRWNNDSLGTLLADGSVRCNSDDVFGMIIATTGHAHDAAVSWLSQANYILTQLKISSNYNDYVLINWVEFSLFISVPEKNPPTGYLFLCAAADFKTGPNSFRWPDRPVYWCLNPSGRDPLTAEEASNLGFPPIELTATVHGFFWDDTVYAGLRKFHIGKGVDPDSHDVARELDYPFYELSVPVPAVLVHDTASNPDDDSDDSNSDDLWDSAAWHCSFGELVELLKFGLIVGIAVTHLYEYYARQSVLHL</sequence>
<protein>
    <recommendedName>
        <fullName evidence="3">Protein kinase domain-containing protein</fullName>
    </recommendedName>
</protein>
<accession>A0A8H6ZG01</accession>
<organism evidence="1 2">
    <name type="scientific">Mycena sanguinolenta</name>
    <dbReference type="NCBI Taxonomy" id="230812"/>
    <lineage>
        <taxon>Eukaryota</taxon>
        <taxon>Fungi</taxon>
        <taxon>Dikarya</taxon>
        <taxon>Basidiomycota</taxon>
        <taxon>Agaricomycotina</taxon>
        <taxon>Agaricomycetes</taxon>
        <taxon>Agaricomycetidae</taxon>
        <taxon>Agaricales</taxon>
        <taxon>Marasmiineae</taxon>
        <taxon>Mycenaceae</taxon>
        <taxon>Mycena</taxon>
    </lineage>
</organism>
<keyword evidence="2" id="KW-1185">Reference proteome</keyword>
<reference evidence="1" key="1">
    <citation type="submission" date="2020-05" db="EMBL/GenBank/DDBJ databases">
        <title>Mycena genomes resolve the evolution of fungal bioluminescence.</title>
        <authorList>
            <person name="Tsai I.J."/>
        </authorList>
    </citation>
    <scope>NUCLEOTIDE SEQUENCE</scope>
    <source>
        <strain evidence="1">160909Yilan</strain>
    </source>
</reference>
<dbReference type="EMBL" id="JACAZH010000002">
    <property type="protein sequence ID" value="KAF7375576.1"/>
    <property type="molecule type" value="Genomic_DNA"/>
</dbReference>
<dbReference type="Proteomes" id="UP000623467">
    <property type="component" value="Unassembled WGS sequence"/>
</dbReference>
<dbReference type="AlphaFoldDB" id="A0A8H6ZG01"/>